<keyword evidence="3" id="KW-1185">Reference proteome</keyword>
<accession>A0A1E4TBV0</accession>
<dbReference type="OrthoDB" id="429932at2759"/>
<reference evidence="3" key="1">
    <citation type="submission" date="2016-02" db="EMBL/GenBank/DDBJ databases">
        <title>Comparative genomics of biotechnologically important yeasts.</title>
        <authorList>
            <consortium name="DOE Joint Genome Institute"/>
            <person name="Riley R."/>
            <person name="Haridas S."/>
            <person name="Wolfe K.H."/>
            <person name="Lopes M.R."/>
            <person name="Hittinger C.T."/>
            <person name="Goker M."/>
            <person name="Salamov A."/>
            <person name="Wisecaver J."/>
            <person name="Long T.M."/>
            <person name="Aerts A.L."/>
            <person name="Barry K."/>
            <person name="Choi C."/>
            <person name="Clum A."/>
            <person name="Coughlan A.Y."/>
            <person name="Deshpande S."/>
            <person name="Douglass A.P."/>
            <person name="Hanson S.J."/>
            <person name="Klenk H.-P."/>
            <person name="Labutti K."/>
            <person name="Lapidus A."/>
            <person name="Lindquist E."/>
            <person name="Lipzen A."/>
            <person name="Meier-Kolthoff J.P."/>
            <person name="Ohm R.A."/>
            <person name="Otillar R.P."/>
            <person name="Pangilinan J."/>
            <person name="Peng Y."/>
            <person name="Rokas A."/>
            <person name="Rosa C.A."/>
            <person name="Scheuner C."/>
            <person name="Sibirny A.A."/>
            <person name="Slot J.C."/>
            <person name="Stielow J.B."/>
            <person name="Sun H."/>
            <person name="Kurtzman C.P."/>
            <person name="Blackwell M."/>
            <person name="Jeffries T.W."/>
            <person name="Grigoriev I.V."/>
        </authorList>
    </citation>
    <scope>NUCLEOTIDE SEQUENCE [LARGE SCALE GENOMIC DNA]</scope>
    <source>
        <strain evidence="3">NRRL Y-17796</strain>
    </source>
</reference>
<dbReference type="InterPro" id="IPR042121">
    <property type="entry name" value="MutL_C_regsub"/>
</dbReference>
<evidence type="ECO:0000313" key="3">
    <source>
        <dbReference type="Proteomes" id="UP000095023"/>
    </source>
</evidence>
<dbReference type="GO" id="GO:0140664">
    <property type="term" value="F:ATP-dependent DNA damage sensor activity"/>
    <property type="evidence" value="ECO:0007669"/>
    <property type="project" value="InterPro"/>
</dbReference>
<evidence type="ECO:0000313" key="2">
    <source>
        <dbReference type="EMBL" id="ODV89221.1"/>
    </source>
</evidence>
<evidence type="ECO:0000259" key="1">
    <source>
        <dbReference type="SMART" id="SM00853"/>
    </source>
</evidence>
<dbReference type="Pfam" id="PF08676">
    <property type="entry name" value="MutL_C"/>
    <property type="match status" value="1"/>
</dbReference>
<dbReference type="SUPFAM" id="SSF118116">
    <property type="entry name" value="DNA mismatch repair protein MutL"/>
    <property type="match status" value="1"/>
</dbReference>
<dbReference type="Gene3D" id="3.30.1540.20">
    <property type="entry name" value="MutL, C-terminal domain, dimerisation subdomain"/>
    <property type="match status" value="1"/>
</dbReference>
<feature type="domain" description="MutL C-terminal dimerisation" evidence="1">
    <location>
        <begin position="246"/>
        <end position="404"/>
    </location>
</feature>
<protein>
    <recommendedName>
        <fullName evidence="1">MutL C-terminal dimerisation domain-containing protein</fullName>
    </recommendedName>
</protein>
<dbReference type="InterPro" id="IPR037198">
    <property type="entry name" value="MutL_C_sf"/>
</dbReference>
<dbReference type="SMART" id="SM00853">
    <property type="entry name" value="MutL_C"/>
    <property type="match status" value="1"/>
</dbReference>
<dbReference type="PANTHER" id="PTHR10073:SF47">
    <property type="entry name" value="DNA MISMATCH REPAIR PROTEIN MLH3"/>
    <property type="match status" value="1"/>
</dbReference>
<dbReference type="PANTHER" id="PTHR10073">
    <property type="entry name" value="DNA MISMATCH REPAIR PROTEIN MLH, PMS, MUTL"/>
    <property type="match status" value="1"/>
</dbReference>
<dbReference type="InterPro" id="IPR014790">
    <property type="entry name" value="MutL_C"/>
</dbReference>
<dbReference type="GO" id="GO:0006298">
    <property type="term" value="P:mismatch repair"/>
    <property type="evidence" value="ECO:0007669"/>
    <property type="project" value="InterPro"/>
</dbReference>
<dbReference type="EMBL" id="KV453843">
    <property type="protein sequence ID" value="ODV89221.1"/>
    <property type="molecule type" value="Genomic_DNA"/>
</dbReference>
<dbReference type="Proteomes" id="UP000095023">
    <property type="component" value="Unassembled WGS sequence"/>
</dbReference>
<dbReference type="GO" id="GO:0005524">
    <property type="term" value="F:ATP binding"/>
    <property type="evidence" value="ECO:0007669"/>
    <property type="project" value="InterPro"/>
</dbReference>
<dbReference type="GO" id="GO:0016887">
    <property type="term" value="F:ATP hydrolysis activity"/>
    <property type="evidence" value="ECO:0007669"/>
    <property type="project" value="InterPro"/>
</dbReference>
<organism evidence="2 3">
    <name type="scientific">Tortispora caseinolytica NRRL Y-17796</name>
    <dbReference type="NCBI Taxonomy" id="767744"/>
    <lineage>
        <taxon>Eukaryota</taxon>
        <taxon>Fungi</taxon>
        <taxon>Dikarya</taxon>
        <taxon>Ascomycota</taxon>
        <taxon>Saccharomycotina</taxon>
        <taxon>Trigonopsidomycetes</taxon>
        <taxon>Trigonopsidales</taxon>
        <taxon>Trigonopsidaceae</taxon>
        <taxon>Tortispora</taxon>
    </lineage>
</organism>
<dbReference type="GO" id="GO:0032300">
    <property type="term" value="C:mismatch repair complex"/>
    <property type="evidence" value="ECO:0007669"/>
    <property type="project" value="InterPro"/>
</dbReference>
<dbReference type="InterPro" id="IPR042120">
    <property type="entry name" value="MutL_C_dimsub"/>
</dbReference>
<sequence>MQIIDVLLHVFRLIDAPRFKIFYEPTTLSVSARFDSSKAPPHRGLAICDPITYASLRLHFRDGSTALLTSTSDLASYANISSCEFVLSNFYYNSPASRPSSRRLLAQLRSALLIHSLTVPGGAFELTVAKSRPVVFGGSSPELCLARFAKTQVTKTSRLINGRSADLYVAQLHGPQLIALLKGREYVQLPRSTLSKLRKLFVGHSLVAQLAQDTSISDFLDSLLRTPAYIDTRSTTTLAIRSDARVIGQFANCTVLVRSANNLLALDQHAASERIHLEYLISQYFAFSSVTPSYPITAHLDCSEAVLLRAYLPQINIWGFKLDIHHTRVEIVFIPSFYERYDLSTDTLIDDLLSYCTQLLKQDVSSIDFPPTSVLSFIKHCPRFLYNALATASCRRALKFGVTISKQDMKTLWSSLNSCAIRFHCAHGRPTIVPIMSMTR</sequence>
<name>A0A1E4TBV0_9ASCO</name>
<dbReference type="Gene3D" id="3.30.1370.100">
    <property type="entry name" value="MutL, C-terminal domain, regulatory subdomain"/>
    <property type="match status" value="1"/>
</dbReference>
<dbReference type="InterPro" id="IPR038973">
    <property type="entry name" value="MutL/Mlh/Pms-like"/>
</dbReference>
<dbReference type="AlphaFoldDB" id="A0A1E4TBV0"/>
<gene>
    <name evidence="2" type="ORF">CANCADRAFT_3853</name>
</gene>
<proteinExistence type="predicted"/>